<keyword evidence="11" id="KW-0902">Two-component regulatory system</keyword>
<feature type="domain" description="Histidine kinase" evidence="13">
    <location>
        <begin position="258"/>
        <end position="469"/>
    </location>
</feature>
<dbReference type="GO" id="GO:0000155">
    <property type="term" value="F:phosphorelay sensor kinase activity"/>
    <property type="evidence" value="ECO:0007669"/>
    <property type="project" value="InterPro"/>
</dbReference>
<keyword evidence="5" id="KW-0808">Transferase</keyword>
<keyword evidence="7" id="KW-0547">Nucleotide-binding</keyword>
<dbReference type="AlphaFoldDB" id="A0A3B0XS41"/>
<dbReference type="InterPro" id="IPR003594">
    <property type="entry name" value="HATPase_dom"/>
</dbReference>
<keyword evidence="9" id="KW-0067">ATP-binding</keyword>
<dbReference type="Gene3D" id="3.30.565.10">
    <property type="entry name" value="Histidine kinase-like ATPase, C-terminal domain"/>
    <property type="match status" value="1"/>
</dbReference>
<dbReference type="SUPFAM" id="SSF47384">
    <property type="entry name" value="Homodimeric domain of signal transducing histidine kinase"/>
    <property type="match status" value="1"/>
</dbReference>
<dbReference type="GO" id="GO:0005886">
    <property type="term" value="C:plasma membrane"/>
    <property type="evidence" value="ECO:0007669"/>
    <property type="project" value="TreeGrafter"/>
</dbReference>
<dbReference type="PANTHER" id="PTHR45436:SF14">
    <property type="entry name" value="SENSOR PROTEIN QSEC"/>
    <property type="match status" value="1"/>
</dbReference>
<evidence type="ECO:0000256" key="12">
    <source>
        <dbReference type="SAM" id="Phobius"/>
    </source>
</evidence>
<dbReference type="Pfam" id="PF00512">
    <property type="entry name" value="HisKA"/>
    <property type="match status" value="1"/>
</dbReference>
<evidence type="ECO:0000256" key="10">
    <source>
        <dbReference type="ARBA" id="ARBA00022989"/>
    </source>
</evidence>
<evidence type="ECO:0000256" key="9">
    <source>
        <dbReference type="ARBA" id="ARBA00022840"/>
    </source>
</evidence>
<keyword evidence="12" id="KW-0472">Membrane</keyword>
<keyword evidence="10 12" id="KW-1133">Transmembrane helix</keyword>
<dbReference type="InterPro" id="IPR036097">
    <property type="entry name" value="HisK_dim/P_sf"/>
</dbReference>
<evidence type="ECO:0000256" key="7">
    <source>
        <dbReference type="ARBA" id="ARBA00022741"/>
    </source>
</evidence>
<proteinExistence type="predicted"/>
<dbReference type="InterPro" id="IPR005467">
    <property type="entry name" value="His_kinase_dom"/>
</dbReference>
<evidence type="ECO:0000256" key="8">
    <source>
        <dbReference type="ARBA" id="ARBA00022777"/>
    </source>
</evidence>
<evidence type="ECO:0000256" key="6">
    <source>
        <dbReference type="ARBA" id="ARBA00022692"/>
    </source>
</evidence>
<dbReference type="EMBL" id="UOFJ01000516">
    <property type="protein sequence ID" value="VAW70361.1"/>
    <property type="molecule type" value="Genomic_DNA"/>
</dbReference>
<dbReference type="SUPFAM" id="SSF55874">
    <property type="entry name" value="ATPase domain of HSP90 chaperone/DNA topoisomerase II/histidine kinase"/>
    <property type="match status" value="1"/>
</dbReference>
<dbReference type="Pfam" id="PF02518">
    <property type="entry name" value="HATPase_c"/>
    <property type="match status" value="1"/>
</dbReference>
<dbReference type="EC" id="2.7.13.3" evidence="3"/>
<name>A0A3B0XS41_9ZZZZ</name>
<keyword evidence="4" id="KW-0597">Phosphoprotein</keyword>
<organism evidence="14">
    <name type="scientific">hydrothermal vent metagenome</name>
    <dbReference type="NCBI Taxonomy" id="652676"/>
    <lineage>
        <taxon>unclassified sequences</taxon>
        <taxon>metagenomes</taxon>
        <taxon>ecological metagenomes</taxon>
    </lineage>
</organism>
<comment type="catalytic activity">
    <reaction evidence="1">
        <text>ATP + protein L-histidine = ADP + protein N-phospho-L-histidine.</text>
        <dbReference type="EC" id="2.7.13.3"/>
    </reaction>
</comment>
<accession>A0A3B0XS41</accession>
<dbReference type="SMART" id="SM00387">
    <property type="entry name" value="HATPase_c"/>
    <property type="match status" value="1"/>
</dbReference>
<evidence type="ECO:0000259" key="13">
    <source>
        <dbReference type="PROSITE" id="PS50109"/>
    </source>
</evidence>
<evidence type="ECO:0000256" key="4">
    <source>
        <dbReference type="ARBA" id="ARBA00022553"/>
    </source>
</evidence>
<evidence type="ECO:0000256" key="2">
    <source>
        <dbReference type="ARBA" id="ARBA00004141"/>
    </source>
</evidence>
<evidence type="ECO:0000256" key="1">
    <source>
        <dbReference type="ARBA" id="ARBA00000085"/>
    </source>
</evidence>
<evidence type="ECO:0000256" key="3">
    <source>
        <dbReference type="ARBA" id="ARBA00012438"/>
    </source>
</evidence>
<keyword evidence="6 12" id="KW-0812">Transmembrane</keyword>
<dbReference type="CDD" id="cd00082">
    <property type="entry name" value="HisKA"/>
    <property type="match status" value="1"/>
</dbReference>
<dbReference type="InterPro" id="IPR050428">
    <property type="entry name" value="TCS_sensor_his_kinase"/>
</dbReference>
<feature type="transmembrane region" description="Helical" evidence="12">
    <location>
        <begin position="168"/>
        <end position="192"/>
    </location>
</feature>
<dbReference type="PROSITE" id="PS50109">
    <property type="entry name" value="HIS_KIN"/>
    <property type="match status" value="1"/>
</dbReference>
<dbReference type="GO" id="GO:0005524">
    <property type="term" value="F:ATP binding"/>
    <property type="evidence" value="ECO:0007669"/>
    <property type="project" value="UniProtKB-KW"/>
</dbReference>
<comment type="subcellular location">
    <subcellularLocation>
        <location evidence="2">Membrane</location>
        <topology evidence="2">Multi-pass membrane protein</topology>
    </subcellularLocation>
</comment>
<gene>
    <name evidence="14" type="ORF">MNBD_GAMMA10-695</name>
</gene>
<sequence>MSYSLEKQLSRRVIVLNSVIFFVVLVAFNVSASLWLIHEEDEIIQTKADVIAHLISHVRDEINFSFSAENMPEFENDIDPEYFQIWINNNEIFEKSRSLEYEDLQFRSSVEPVEFIENIILPDGRRGRMIQLTFYLEFSDKDNSFSEAVRDKTLITLVVAKEREEVDLLINAIHMSTILLILIVIIILNYMVKKTVRKNLMPLTNINNQIKLLSADKLNNEIKLADIPDELNDFVLQFNSLLSRLDLSFNREKRFSSDVAHELRTPVAELLTMSEVALKWPDDLALAQDFYSGVYDSSRQMMLLVNNLLALARCENTQYQRDLSIHGIKKIVNDCLQRYKILADEKGLVVECSINSDVLIETEIVEFEQIINNLVSNAVTYSVCNSPLFIDTVIQGEFVSLSIQNTTEQLVDKDLDMMFDRLWRKSSARSSSEHSGLGLAIVKAYAKMLNLDITTELPGGKIFIVSVSGIRCVERQRDI</sequence>
<dbReference type="InterPro" id="IPR036890">
    <property type="entry name" value="HATPase_C_sf"/>
</dbReference>
<evidence type="ECO:0000256" key="11">
    <source>
        <dbReference type="ARBA" id="ARBA00023012"/>
    </source>
</evidence>
<reference evidence="14" key="1">
    <citation type="submission" date="2018-06" db="EMBL/GenBank/DDBJ databases">
        <authorList>
            <person name="Zhirakovskaya E."/>
        </authorList>
    </citation>
    <scope>NUCLEOTIDE SEQUENCE</scope>
</reference>
<evidence type="ECO:0000256" key="5">
    <source>
        <dbReference type="ARBA" id="ARBA00022679"/>
    </source>
</evidence>
<keyword evidence="8" id="KW-0418">Kinase</keyword>
<evidence type="ECO:0000313" key="14">
    <source>
        <dbReference type="EMBL" id="VAW70361.1"/>
    </source>
</evidence>
<dbReference type="PANTHER" id="PTHR45436">
    <property type="entry name" value="SENSOR HISTIDINE KINASE YKOH"/>
    <property type="match status" value="1"/>
</dbReference>
<feature type="transmembrane region" description="Helical" evidence="12">
    <location>
        <begin position="12"/>
        <end position="37"/>
    </location>
</feature>
<protein>
    <recommendedName>
        <fullName evidence="3">histidine kinase</fullName>
        <ecNumber evidence="3">2.7.13.3</ecNumber>
    </recommendedName>
</protein>
<dbReference type="SMART" id="SM00388">
    <property type="entry name" value="HisKA"/>
    <property type="match status" value="1"/>
</dbReference>
<dbReference type="Gene3D" id="1.10.287.130">
    <property type="match status" value="1"/>
</dbReference>
<dbReference type="InterPro" id="IPR003661">
    <property type="entry name" value="HisK_dim/P_dom"/>
</dbReference>